<dbReference type="SUPFAM" id="SSF56112">
    <property type="entry name" value="Protein kinase-like (PK-like)"/>
    <property type="match status" value="1"/>
</dbReference>
<dbReference type="Gene3D" id="3.90.1200.10">
    <property type="match status" value="1"/>
</dbReference>
<dbReference type="RefSeq" id="WP_133495279.1">
    <property type="nucleotide sequence ID" value="NZ_BMLU01000004.1"/>
</dbReference>
<dbReference type="EMBL" id="SNWD01000004">
    <property type="protein sequence ID" value="TDN83745.1"/>
    <property type="molecule type" value="Genomic_DNA"/>
</dbReference>
<sequence length="266" mass="28790">MIDLARTAALLGSDILSARPMSGGDLSEVVALDLKDGRRVVAKNGRSAESEAQMLRAIRAAGAPAPEALGVSDNLLLIERVDSDGSPAGAWDDLAAVLNRLHGAHGQSYGWHCDHAFGSVTVANGQRDDWASFWADNRLRCHSPHIDAPLARRLEALADRLSEYLPRDPAPSLLHGDLWGGNVLSAGGKVTALIDPACYHGDREVDAAMLTLFDSPPDRFFNALGLESGWRERQPVYRLWPLLVHLRLFGSGYRSGVEDCLNRLGV</sequence>
<dbReference type="OrthoDB" id="5291879at2"/>
<dbReference type="InterPro" id="IPR011009">
    <property type="entry name" value="Kinase-like_dom_sf"/>
</dbReference>
<accession>A0A4R6FSH8</accession>
<dbReference type="PIRSF" id="PIRSF006221">
    <property type="entry name" value="Ketosamine-3-kinase"/>
    <property type="match status" value="1"/>
</dbReference>
<keyword evidence="2" id="KW-0808">Transferase</keyword>
<evidence type="ECO:0000313" key="4">
    <source>
        <dbReference type="Proteomes" id="UP000295493"/>
    </source>
</evidence>
<evidence type="ECO:0000313" key="3">
    <source>
        <dbReference type="EMBL" id="TDN83745.1"/>
    </source>
</evidence>
<evidence type="ECO:0000256" key="1">
    <source>
        <dbReference type="ARBA" id="ARBA00009460"/>
    </source>
</evidence>
<dbReference type="Gene3D" id="3.30.200.20">
    <property type="entry name" value="Phosphorylase Kinase, domain 1"/>
    <property type="match status" value="1"/>
</dbReference>
<evidence type="ECO:0000256" key="2">
    <source>
        <dbReference type="PIRNR" id="PIRNR006221"/>
    </source>
</evidence>
<dbReference type="Proteomes" id="UP000295493">
    <property type="component" value="Unassembled WGS sequence"/>
</dbReference>
<dbReference type="AlphaFoldDB" id="A0A4R6FSH8"/>
<dbReference type="Pfam" id="PF03881">
    <property type="entry name" value="Fructosamin_kin"/>
    <property type="match status" value="1"/>
</dbReference>
<organism evidence="3 4">
    <name type="scientific">Stakelama pacifica</name>
    <dbReference type="NCBI Taxonomy" id="517720"/>
    <lineage>
        <taxon>Bacteria</taxon>
        <taxon>Pseudomonadati</taxon>
        <taxon>Pseudomonadota</taxon>
        <taxon>Alphaproteobacteria</taxon>
        <taxon>Sphingomonadales</taxon>
        <taxon>Sphingomonadaceae</taxon>
        <taxon>Stakelama</taxon>
    </lineage>
</organism>
<dbReference type="GO" id="GO:0016301">
    <property type="term" value="F:kinase activity"/>
    <property type="evidence" value="ECO:0007669"/>
    <property type="project" value="UniProtKB-UniRule"/>
</dbReference>
<comment type="caution">
    <text evidence="3">The sequence shown here is derived from an EMBL/GenBank/DDBJ whole genome shotgun (WGS) entry which is preliminary data.</text>
</comment>
<dbReference type="InterPro" id="IPR016477">
    <property type="entry name" value="Fructo-/Ketosamine-3-kinase"/>
</dbReference>
<comment type="similarity">
    <text evidence="1 2">Belongs to the fructosamine kinase family.</text>
</comment>
<dbReference type="PANTHER" id="PTHR12149:SF8">
    <property type="entry name" value="PROTEIN-RIBULOSAMINE 3-KINASE"/>
    <property type="match status" value="1"/>
</dbReference>
<keyword evidence="4" id="KW-1185">Reference proteome</keyword>
<reference evidence="3 4" key="1">
    <citation type="submission" date="2019-03" db="EMBL/GenBank/DDBJ databases">
        <title>Genomic Encyclopedia of Type Strains, Phase IV (KMG-IV): sequencing the most valuable type-strain genomes for metagenomic binning, comparative biology and taxonomic classification.</title>
        <authorList>
            <person name="Goeker M."/>
        </authorList>
    </citation>
    <scope>NUCLEOTIDE SEQUENCE [LARGE SCALE GENOMIC DNA]</scope>
    <source>
        <strain evidence="3 4">DSM 25059</strain>
    </source>
</reference>
<proteinExistence type="inferred from homology"/>
<protein>
    <submittedName>
        <fullName evidence="3">Fructosamine-3-kinase</fullName>
    </submittedName>
</protein>
<gene>
    <name evidence="3" type="ORF">EV664_104231</name>
</gene>
<dbReference type="PANTHER" id="PTHR12149">
    <property type="entry name" value="FRUCTOSAMINE 3 KINASE-RELATED PROTEIN"/>
    <property type="match status" value="1"/>
</dbReference>
<keyword evidence="2 3" id="KW-0418">Kinase</keyword>
<name>A0A4R6FSH8_9SPHN</name>